<dbReference type="InterPro" id="IPR012318">
    <property type="entry name" value="HTH_CRP"/>
</dbReference>
<dbReference type="InterPro" id="IPR014710">
    <property type="entry name" value="RmlC-like_jellyroll"/>
</dbReference>
<dbReference type="EMBL" id="VSSQ01042687">
    <property type="protein sequence ID" value="MPM96302.1"/>
    <property type="molecule type" value="Genomic_DNA"/>
</dbReference>
<evidence type="ECO:0000259" key="1">
    <source>
        <dbReference type="Pfam" id="PF13545"/>
    </source>
</evidence>
<proteinExistence type="predicted"/>
<reference evidence="2" key="1">
    <citation type="submission" date="2019-08" db="EMBL/GenBank/DDBJ databases">
        <authorList>
            <person name="Kucharzyk K."/>
            <person name="Murdoch R.W."/>
            <person name="Higgins S."/>
            <person name="Loffler F."/>
        </authorList>
    </citation>
    <scope>NUCLEOTIDE SEQUENCE</scope>
</reference>
<dbReference type="SUPFAM" id="SSF46785">
    <property type="entry name" value="Winged helix' DNA-binding domain"/>
    <property type="match status" value="1"/>
</dbReference>
<feature type="domain" description="HTH crp-type" evidence="1">
    <location>
        <begin position="21"/>
        <end position="76"/>
    </location>
</feature>
<dbReference type="GO" id="GO:0006355">
    <property type="term" value="P:regulation of DNA-templated transcription"/>
    <property type="evidence" value="ECO:0007669"/>
    <property type="project" value="InterPro"/>
</dbReference>
<accession>A0A645E6W6</accession>
<gene>
    <name evidence="2" type="ORF">SDC9_143460</name>
</gene>
<sequence>MKNIALTQKIEFTSKRTTREKLLAYLSAEAKKAGCSQFNIPFNRQELADYLSVERSAMSAELSKLRNDGLLNFNKNQFELL</sequence>
<protein>
    <recommendedName>
        <fullName evidence="1">HTH crp-type domain-containing protein</fullName>
    </recommendedName>
</protein>
<dbReference type="AlphaFoldDB" id="A0A645E6W6"/>
<dbReference type="GO" id="GO:0003677">
    <property type="term" value="F:DNA binding"/>
    <property type="evidence" value="ECO:0007669"/>
    <property type="project" value="InterPro"/>
</dbReference>
<dbReference type="Gene3D" id="2.60.120.10">
    <property type="entry name" value="Jelly Rolls"/>
    <property type="match status" value="1"/>
</dbReference>
<organism evidence="2">
    <name type="scientific">bioreactor metagenome</name>
    <dbReference type="NCBI Taxonomy" id="1076179"/>
    <lineage>
        <taxon>unclassified sequences</taxon>
        <taxon>metagenomes</taxon>
        <taxon>ecological metagenomes</taxon>
    </lineage>
</organism>
<comment type="caution">
    <text evidence="2">The sequence shown here is derived from an EMBL/GenBank/DDBJ whole genome shotgun (WGS) entry which is preliminary data.</text>
</comment>
<evidence type="ECO:0000313" key="2">
    <source>
        <dbReference type="EMBL" id="MPM96302.1"/>
    </source>
</evidence>
<name>A0A645E6W6_9ZZZZ</name>
<dbReference type="Pfam" id="PF13545">
    <property type="entry name" value="HTH_Crp_2"/>
    <property type="match status" value="1"/>
</dbReference>
<dbReference type="InterPro" id="IPR036390">
    <property type="entry name" value="WH_DNA-bd_sf"/>
</dbReference>